<organism evidence="2 3">
    <name type="scientific">Agromyces flavus</name>
    <dbReference type="NCBI Taxonomy" id="589382"/>
    <lineage>
        <taxon>Bacteria</taxon>
        <taxon>Bacillati</taxon>
        <taxon>Actinomycetota</taxon>
        <taxon>Actinomycetes</taxon>
        <taxon>Micrococcales</taxon>
        <taxon>Microbacteriaceae</taxon>
        <taxon>Agromyces</taxon>
    </lineage>
</organism>
<dbReference type="AlphaFoldDB" id="A0A1H1LIR3"/>
<dbReference type="STRING" id="589382.SAMN04489721_0150"/>
<evidence type="ECO:0000313" key="2">
    <source>
        <dbReference type="EMBL" id="SDR74210.1"/>
    </source>
</evidence>
<name>A0A1H1LIR3_9MICO</name>
<dbReference type="Proteomes" id="UP000893823">
    <property type="component" value="Unassembled WGS sequence"/>
</dbReference>
<evidence type="ECO:0000313" key="3">
    <source>
        <dbReference type="Proteomes" id="UP000199482"/>
    </source>
</evidence>
<sequence>MGHRRRLARPLAQPEEHWARLILRSAATKPEALAIIALAVDSVVEGARTLAPRVPIAEDAWVEVELPTEGEPPPLAIDVYSAVGDEHARLTALTLLARLETATAWNLRPDFAY</sequence>
<keyword evidence="4" id="KW-1185">Reference proteome</keyword>
<gene>
    <name evidence="1" type="ORF">BCL57_002697</name>
    <name evidence="2" type="ORF">SAMN04489721_0150</name>
</gene>
<dbReference type="Proteomes" id="UP000199482">
    <property type="component" value="Chromosome I"/>
</dbReference>
<evidence type="ECO:0000313" key="1">
    <source>
        <dbReference type="EMBL" id="MCP2368521.1"/>
    </source>
</evidence>
<protein>
    <submittedName>
        <fullName evidence="2">Uncharacterized protein</fullName>
    </submittedName>
</protein>
<evidence type="ECO:0000313" key="4">
    <source>
        <dbReference type="Proteomes" id="UP000893823"/>
    </source>
</evidence>
<proteinExistence type="predicted"/>
<reference evidence="2" key="2">
    <citation type="submission" date="2016-10" db="EMBL/GenBank/DDBJ databases">
        <authorList>
            <person name="de Groot N.N."/>
        </authorList>
    </citation>
    <scope>NUCLEOTIDE SEQUENCE [LARGE SCALE GENOMIC DNA]</scope>
    <source>
        <strain evidence="2">CPCC 202695</strain>
    </source>
</reference>
<dbReference type="EMBL" id="SODL02000005">
    <property type="protein sequence ID" value="MCP2368521.1"/>
    <property type="molecule type" value="Genomic_DNA"/>
</dbReference>
<dbReference type="EMBL" id="LT629755">
    <property type="protein sequence ID" value="SDR74210.1"/>
    <property type="molecule type" value="Genomic_DNA"/>
</dbReference>
<accession>A0A1H1LIR3</accession>
<dbReference type="RefSeq" id="WP_092668438.1">
    <property type="nucleotide sequence ID" value="NZ_BMDN01000005.1"/>
</dbReference>
<reference evidence="1" key="3">
    <citation type="submission" date="2022-06" db="EMBL/GenBank/DDBJ databases">
        <title>Genomic Encyclopedia of Type Strains, Phase III (KMG-III): the genomes of soil and plant-associated and newly described type strains.</title>
        <authorList>
            <person name="Whitman W."/>
        </authorList>
    </citation>
    <scope>NUCLEOTIDE SEQUENCE</scope>
    <source>
        <strain evidence="1">CPCC 202695</strain>
    </source>
</reference>
<reference evidence="3" key="1">
    <citation type="submission" date="2016-10" db="EMBL/GenBank/DDBJ databases">
        <authorList>
            <person name="Varghese N."/>
            <person name="Submissions S."/>
        </authorList>
    </citation>
    <scope>NUCLEOTIDE SEQUENCE [LARGE SCALE GENOMIC DNA]</scope>
    <source>
        <strain evidence="3">CPCC 202695</strain>
    </source>
</reference>